<keyword evidence="4" id="KW-0337">GPI-anchor biosynthesis</keyword>
<dbReference type="GO" id="GO:0006506">
    <property type="term" value="P:GPI anchor biosynthetic process"/>
    <property type="evidence" value="ECO:0007669"/>
    <property type="project" value="UniProtKB-UniPathway"/>
</dbReference>
<dbReference type="CDD" id="cd16023">
    <property type="entry name" value="GPI_EPT_3"/>
    <property type="match status" value="1"/>
</dbReference>
<evidence type="ECO:0000256" key="4">
    <source>
        <dbReference type="ARBA" id="ARBA00022502"/>
    </source>
</evidence>
<evidence type="ECO:0000256" key="5">
    <source>
        <dbReference type="ARBA" id="ARBA00022679"/>
    </source>
</evidence>
<feature type="transmembrane region" description="Helical" evidence="11">
    <location>
        <begin position="570"/>
        <end position="590"/>
    </location>
</feature>
<keyword evidence="9 11" id="KW-0472">Membrane</keyword>
<feature type="transmembrane region" description="Helical" evidence="11">
    <location>
        <begin position="12"/>
        <end position="34"/>
    </location>
</feature>
<organism evidence="13">
    <name type="scientific">Spongospora subterranea</name>
    <dbReference type="NCBI Taxonomy" id="70186"/>
    <lineage>
        <taxon>Eukaryota</taxon>
        <taxon>Sar</taxon>
        <taxon>Rhizaria</taxon>
        <taxon>Endomyxa</taxon>
        <taxon>Phytomyxea</taxon>
        <taxon>Plasmodiophorida</taxon>
        <taxon>Plasmodiophoridae</taxon>
        <taxon>Spongospora</taxon>
    </lineage>
</organism>
<comment type="pathway">
    <text evidence="2">Glycolipid biosynthesis; glycosylphosphatidylinositol-anchor biosynthesis.</text>
</comment>
<comment type="similarity">
    <text evidence="3">Belongs to the PIGG/PIGN/PIGO family. PIGO subfamily.</text>
</comment>
<reference evidence="13" key="1">
    <citation type="submission" date="2015-04" db="EMBL/GenBank/DDBJ databases">
        <title>The genome sequence of the plant pathogenic Rhizarian Plasmodiophora brassicae reveals insights in its biotrophic life cycle and the origin of chitin synthesis.</title>
        <authorList>
            <person name="Schwelm A."/>
            <person name="Fogelqvist J."/>
            <person name="Knaust A."/>
            <person name="Julke S."/>
            <person name="Lilja T."/>
            <person name="Dhandapani V."/>
            <person name="Bonilla-Rosso G."/>
            <person name="Karlsson M."/>
            <person name="Shevchenko A."/>
            <person name="Choi S.R."/>
            <person name="Kim H.G."/>
            <person name="Park J.Y."/>
            <person name="Lim Y.P."/>
            <person name="Ludwig-Muller J."/>
            <person name="Dixelius C."/>
        </authorList>
    </citation>
    <scope>NUCLEOTIDE SEQUENCE</scope>
    <source>
        <tissue evidence="13">Potato root galls</tissue>
    </source>
</reference>
<protein>
    <recommendedName>
        <fullName evidence="12">GPI ethanolamine phosphate transferase 2 C-terminal domain-containing protein</fullName>
    </recommendedName>
</protein>
<evidence type="ECO:0000259" key="12">
    <source>
        <dbReference type="Pfam" id="PF19316"/>
    </source>
</evidence>
<keyword evidence="7" id="KW-0256">Endoplasmic reticulum</keyword>
<evidence type="ECO:0000313" key="13">
    <source>
        <dbReference type="EMBL" id="CRZ05734.1"/>
    </source>
</evidence>
<dbReference type="PANTHER" id="PTHR23071">
    <property type="entry name" value="PHOSPHATIDYLINOSITOL GLYCAN"/>
    <property type="match status" value="1"/>
</dbReference>
<feature type="domain" description="GPI ethanolamine phosphate transferase 2 C-terminal" evidence="12">
    <location>
        <begin position="780"/>
        <end position="943"/>
    </location>
</feature>
<dbReference type="InterPro" id="IPR039524">
    <property type="entry name" value="PIGO/GPI13"/>
</dbReference>
<dbReference type="PANTHER" id="PTHR23071:SF1">
    <property type="entry name" value="GPI ETHANOLAMINE PHOSPHATE TRANSFERASE 3"/>
    <property type="match status" value="1"/>
</dbReference>
<evidence type="ECO:0000256" key="11">
    <source>
        <dbReference type="SAM" id="Phobius"/>
    </source>
</evidence>
<keyword evidence="6 11" id="KW-0812">Transmembrane</keyword>
<keyword evidence="10" id="KW-0325">Glycoprotein</keyword>
<feature type="transmembrane region" description="Helical" evidence="11">
    <location>
        <begin position="482"/>
        <end position="504"/>
    </location>
</feature>
<evidence type="ECO:0000256" key="6">
    <source>
        <dbReference type="ARBA" id="ARBA00022692"/>
    </source>
</evidence>
<dbReference type="InterPro" id="IPR002591">
    <property type="entry name" value="Phosphodiest/P_Trfase"/>
</dbReference>
<evidence type="ECO:0000256" key="2">
    <source>
        <dbReference type="ARBA" id="ARBA00004687"/>
    </source>
</evidence>
<dbReference type="InterPro" id="IPR017850">
    <property type="entry name" value="Alkaline_phosphatase_core_sf"/>
</dbReference>
<dbReference type="SUPFAM" id="SSF53649">
    <property type="entry name" value="Alkaline phosphatase-like"/>
    <property type="match status" value="1"/>
</dbReference>
<dbReference type="Pfam" id="PF19316">
    <property type="entry name" value="PIGO_PIGG"/>
    <property type="match status" value="1"/>
</dbReference>
<feature type="transmembrane region" description="Helical" evidence="11">
    <location>
        <begin position="659"/>
        <end position="676"/>
    </location>
</feature>
<dbReference type="InterPro" id="IPR045687">
    <property type="entry name" value="PIGG/GPI7_C"/>
</dbReference>
<feature type="transmembrane region" description="Helical" evidence="11">
    <location>
        <begin position="719"/>
        <end position="740"/>
    </location>
</feature>
<dbReference type="GO" id="GO:0051377">
    <property type="term" value="F:mannose-ethanolamine phosphotransferase activity"/>
    <property type="evidence" value="ECO:0007669"/>
    <property type="project" value="InterPro"/>
</dbReference>
<dbReference type="GO" id="GO:0005789">
    <property type="term" value="C:endoplasmic reticulum membrane"/>
    <property type="evidence" value="ECO:0007669"/>
    <property type="project" value="UniProtKB-SubCell"/>
</dbReference>
<evidence type="ECO:0000256" key="9">
    <source>
        <dbReference type="ARBA" id="ARBA00023136"/>
    </source>
</evidence>
<feature type="transmembrane region" description="Helical" evidence="11">
    <location>
        <begin position="838"/>
        <end position="863"/>
    </location>
</feature>
<feature type="transmembrane region" description="Helical" evidence="11">
    <location>
        <begin position="747"/>
        <end position="764"/>
    </location>
</feature>
<dbReference type="InterPro" id="IPR037675">
    <property type="entry name" value="PIG-O_N"/>
</dbReference>
<dbReference type="EMBL" id="HACM01005292">
    <property type="protein sequence ID" value="CRZ05734.1"/>
    <property type="molecule type" value="Transcribed_RNA"/>
</dbReference>
<feature type="transmembrane region" description="Helical" evidence="11">
    <location>
        <begin position="538"/>
        <end position="558"/>
    </location>
</feature>
<accession>A0A0H5RB88</accession>
<evidence type="ECO:0000256" key="10">
    <source>
        <dbReference type="ARBA" id="ARBA00023180"/>
    </source>
</evidence>
<feature type="transmembrane region" description="Helical" evidence="11">
    <location>
        <begin position="797"/>
        <end position="818"/>
    </location>
</feature>
<sequence length="950" mass="107078">MAKPHAGDSGLGAISCLIFTHAIGLYIFTMGFLLTRIELPRYSECRSPPADITSMKKFGSIHDSSGLYLEHLKKWEDSNSPELDGSTPNGSGCWSPRRFNKAILVIIDALRFDFVHADNLEPEHATNANYRNRFKLFQELSESDPAHARLFVFEADPPTTTMQRLKGIVTGGMPTFIDFSSNFDSSAITEDNFLHQFFLNGMQLVMMGDDTWINLFPTIFHRAYPFPSFNVKDLHTVDNGVIEHLRPEVDQGRFDLLIAHFLGIDHVGHRFYANHPTMKDKLQQLDNVLADLVESIDNETILFAFGDHGMTSEGNHGGTTPLETNSALFMFSKKPIFDVQGSSPPHQHLVIKQVDIVPTLSLLLGVPIPYSSLGMVISDLFWSDADLPWKHRCGVLRINAWQVQRYLHDYSEQSKVFESELMQHLTEEFLSVDSDYILYMVRRQNSTLDDDKHFMDLAARYQSVLIKSGRICREKWTTFNVLHMWLGMGLMLFGILTSALFLSFEPIMFNEYLTKCVLATGIVGSPIISYLVDLPFFLSLLFTMAFGALCYVCYVSIYHARRELQIPHPTICLSIALVTSYMMGSFSNSIIVVDALSVRFVSTSCALLLGLFDLRFMNIQGTKGIGICFLIAICLRSLGDGKSFGPGSLLTEDFFSASQLLQTYLSLSIMGIFLIWKTLYLPSRSARILLQSWALSVFLLISIYWWYDASVNLNSHTSWHSLPVAVYVLSALFGIAVLTLSSRIPRSLCIMFLISFVTSILLLLLGPRSPFVFVRILGIVFLLDLRRKHLPFHAHTAISESIFVWLISLRLFFATGHANTFSSLQFSAAFVGFEDFHYYRSAAMVGLNTFGGYLICALCLLLISPDLDTATSPRLHKLDSRYQGYAFERPALCITFLHAIRSCLSTINILVNRRHLMVWDIFAPKFVFDASTALIADAIIVAIMVIARKL</sequence>
<dbReference type="AlphaFoldDB" id="A0A0H5RB88"/>
<evidence type="ECO:0000256" key="7">
    <source>
        <dbReference type="ARBA" id="ARBA00022824"/>
    </source>
</evidence>
<evidence type="ECO:0000256" key="3">
    <source>
        <dbReference type="ARBA" id="ARBA00008695"/>
    </source>
</evidence>
<dbReference type="Gene3D" id="3.40.720.10">
    <property type="entry name" value="Alkaline Phosphatase, subunit A"/>
    <property type="match status" value="1"/>
</dbReference>
<dbReference type="Pfam" id="PF01663">
    <property type="entry name" value="Phosphodiest"/>
    <property type="match status" value="1"/>
</dbReference>
<evidence type="ECO:0000256" key="1">
    <source>
        <dbReference type="ARBA" id="ARBA00004477"/>
    </source>
</evidence>
<feature type="transmembrane region" description="Helical" evidence="11">
    <location>
        <begin position="688"/>
        <end position="707"/>
    </location>
</feature>
<name>A0A0H5RB88_9EUKA</name>
<keyword evidence="5" id="KW-0808">Transferase</keyword>
<keyword evidence="8 11" id="KW-1133">Transmembrane helix</keyword>
<evidence type="ECO:0000256" key="8">
    <source>
        <dbReference type="ARBA" id="ARBA00022989"/>
    </source>
</evidence>
<dbReference type="UniPathway" id="UPA00196"/>
<proteinExistence type="inferred from homology"/>
<comment type="subcellular location">
    <subcellularLocation>
        <location evidence="1">Endoplasmic reticulum membrane</location>
        <topology evidence="1">Multi-pass membrane protein</topology>
    </subcellularLocation>
</comment>
<feature type="transmembrane region" description="Helical" evidence="11">
    <location>
        <begin position="926"/>
        <end position="947"/>
    </location>
</feature>